<feature type="compositionally biased region" description="Polar residues" evidence="1">
    <location>
        <begin position="110"/>
        <end position="120"/>
    </location>
</feature>
<sequence length="120" mass="13197">MLEMSLPKPKCAKENTVRLVLQHLSRKDSIIPLSTYVPYYPPPPYYTPTARYPAPAQPTVPYPTPVQSPARYPTPAQPPSLYPKPAQPAAGCPKPVQSPTPAYYPHPDSYSRSSYSAVTA</sequence>
<protein>
    <submittedName>
        <fullName evidence="2">Uncharacterized protein</fullName>
    </submittedName>
</protein>
<name>A0AAD5PRQ9_9CRUS</name>
<organism evidence="2 3">
    <name type="scientific">Daphnia sinensis</name>
    <dbReference type="NCBI Taxonomy" id="1820382"/>
    <lineage>
        <taxon>Eukaryota</taxon>
        <taxon>Metazoa</taxon>
        <taxon>Ecdysozoa</taxon>
        <taxon>Arthropoda</taxon>
        <taxon>Crustacea</taxon>
        <taxon>Branchiopoda</taxon>
        <taxon>Diplostraca</taxon>
        <taxon>Cladocera</taxon>
        <taxon>Anomopoda</taxon>
        <taxon>Daphniidae</taxon>
        <taxon>Daphnia</taxon>
        <taxon>Daphnia similis group</taxon>
    </lineage>
</organism>
<comment type="caution">
    <text evidence="2">The sequence shown here is derived from an EMBL/GenBank/DDBJ whole genome shotgun (WGS) entry which is preliminary data.</text>
</comment>
<dbReference type="Proteomes" id="UP000820818">
    <property type="component" value="Linkage Group LG9"/>
</dbReference>
<dbReference type="AlphaFoldDB" id="A0AAD5PRQ9"/>
<feature type="compositionally biased region" description="Pro residues" evidence="1">
    <location>
        <begin position="55"/>
        <end position="66"/>
    </location>
</feature>
<evidence type="ECO:0000256" key="1">
    <source>
        <dbReference type="SAM" id="MobiDB-lite"/>
    </source>
</evidence>
<reference evidence="2 3" key="1">
    <citation type="submission" date="2022-05" db="EMBL/GenBank/DDBJ databases">
        <title>A multi-omics perspective on studying reproductive biology in Daphnia sinensis.</title>
        <authorList>
            <person name="Jia J."/>
        </authorList>
    </citation>
    <scope>NUCLEOTIDE SEQUENCE [LARGE SCALE GENOMIC DNA]</scope>
    <source>
        <strain evidence="2 3">WSL</strain>
    </source>
</reference>
<feature type="compositionally biased region" description="Pro residues" evidence="1">
    <location>
        <begin position="75"/>
        <end position="86"/>
    </location>
</feature>
<evidence type="ECO:0000313" key="2">
    <source>
        <dbReference type="EMBL" id="KAI9552795.1"/>
    </source>
</evidence>
<proteinExistence type="predicted"/>
<accession>A0AAD5PRQ9</accession>
<dbReference type="EMBL" id="WJBH02000009">
    <property type="protein sequence ID" value="KAI9552795.1"/>
    <property type="molecule type" value="Genomic_DNA"/>
</dbReference>
<gene>
    <name evidence="2" type="ORF">GHT06_020675</name>
</gene>
<keyword evidence="3" id="KW-1185">Reference proteome</keyword>
<feature type="region of interest" description="Disordered" evidence="1">
    <location>
        <begin position="50"/>
        <end position="120"/>
    </location>
</feature>
<evidence type="ECO:0000313" key="3">
    <source>
        <dbReference type="Proteomes" id="UP000820818"/>
    </source>
</evidence>